<dbReference type="SUPFAM" id="SSF52058">
    <property type="entry name" value="L domain-like"/>
    <property type="match status" value="1"/>
</dbReference>
<dbReference type="AlphaFoldDB" id="A0A0F6MMK0"/>
<dbReference type="RefSeq" id="WP_002693009.1">
    <property type="nucleotide sequence ID" value="NZ_CM001797.1"/>
</dbReference>
<feature type="chain" id="PRO_5002507908" description="Sulfatase-modifying factor enzyme domain-containing protein" evidence="1">
    <location>
        <begin position="41"/>
        <end position="793"/>
    </location>
</feature>
<protein>
    <recommendedName>
        <fullName evidence="5">Sulfatase-modifying factor enzyme domain-containing protein</fullName>
    </recommendedName>
</protein>
<dbReference type="Pfam" id="PF18998">
    <property type="entry name" value="Flg_new_2"/>
    <property type="match status" value="2"/>
</dbReference>
<gene>
    <name evidence="4" type="ORF">HMPREF9723_02012</name>
</gene>
<name>A0A0F6MMK0_TREDN</name>
<evidence type="ECO:0000259" key="2">
    <source>
        <dbReference type="Pfam" id="PF03781"/>
    </source>
</evidence>
<dbReference type="EMBL" id="AGDY01000009">
    <property type="protein sequence ID" value="EMB20552.1"/>
    <property type="molecule type" value="Genomic_DNA"/>
</dbReference>
<accession>A0A0F6MMK0</accession>
<dbReference type="InterPro" id="IPR044060">
    <property type="entry name" value="Bacterial_rp_domain"/>
</dbReference>
<comment type="caution">
    <text evidence="4">The sequence shown here is derived from an EMBL/GenBank/DDBJ whole genome shotgun (WGS) entry which is preliminary data.</text>
</comment>
<dbReference type="Pfam" id="PF03781">
    <property type="entry name" value="FGE-sulfatase"/>
    <property type="match status" value="1"/>
</dbReference>
<keyword evidence="1" id="KW-0732">Signal</keyword>
<evidence type="ECO:0000313" key="4">
    <source>
        <dbReference type="EMBL" id="EMB20552.1"/>
    </source>
</evidence>
<dbReference type="InterPro" id="IPR016187">
    <property type="entry name" value="CTDL_fold"/>
</dbReference>
<dbReference type="HOGENOM" id="CLU_412742_0_0_12"/>
<dbReference type="SUPFAM" id="SSF56436">
    <property type="entry name" value="C-type lectin-like"/>
    <property type="match status" value="1"/>
</dbReference>
<feature type="signal peptide" evidence="1">
    <location>
        <begin position="1"/>
        <end position="40"/>
    </location>
</feature>
<dbReference type="Proteomes" id="UP000011701">
    <property type="component" value="Chromosome"/>
</dbReference>
<dbReference type="InterPro" id="IPR042095">
    <property type="entry name" value="SUMF_sf"/>
</dbReference>
<dbReference type="Pfam" id="PF13306">
    <property type="entry name" value="LRR_5"/>
    <property type="match status" value="1"/>
</dbReference>
<dbReference type="PANTHER" id="PTHR23150:SF19">
    <property type="entry name" value="FORMYLGLYCINE-GENERATING ENZYME"/>
    <property type="match status" value="1"/>
</dbReference>
<feature type="domain" description="Bacterial repeat" evidence="3">
    <location>
        <begin position="451"/>
        <end position="514"/>
    </location>
</feature>
<dbReference type="PATRIC" id="fig|999434.4.peg.2088"/>
<organism evidence="4">
    <name type="scientific">Treponema denticola OTK</name>
    <dbReference type="NCBI Taxonomy" id="999434"/>
    <lineage>
        <taxon>Bacteria</taxon>
        <taxon>Pseudomonadati</taxon>
        <taxon>Spirochaetota</taxon>
        <taxon>Spirochaetia</taxon>
        <taxon>Spirochaetales</taxon>
        <taxon>Treponemataceae</taxon>
        <taxon>Treponema</taxon>
    </lineage>
</organism>
<dbReference type="InterPro" id="IPR005532">
    <property type="entry name" value="SUMF_dom"/>
</dbReference>
<evidence type="ECO:0000259" key="3">
    <source>
        <dbReference type="Pfam" id="PF18998"/>
    </source>
</evidence>
<dbReference type="Gene3D" id="3.90.1580.10">
    <property type="entry name" value="paralog of FGE (formylglycine-generating enzyme)"/>
    <property type="match status" value="1"/>
</dbReference>
<dbReference type="PANTHER" id="PTHR23150">
    <property type="entry name" value="SULFATASE MODIFYING FACTOR 1, 2"/>
    <property type="match status" value="1"/>
</dbReference>
<proteinExistence type="predicted"/>
<dbReference type="InterPro" id="IPR032675">
    <property type="entry name" value="LRR_dom_sf"/>
</dbReference>
<dbReference type="InterPro" id="IPR026906">
    <property type="entry name" value="LRR_5"/>
</dbReference>
<evidence type="ECO:0008006" key="5">
    <source>
        <dbReference type="Google" id="ProtNLM"/>
    </source>
</evidence>
<dbReference type="GO" id="GO:0120147">
    <property type="term" value="F:formylglycine-generating oxidase activity"/>
    <property type="evidence" value="ECO:0007669"/>
    <property type="project" value="TreeGrafter"/>
</dbReference>
<reference evidence="4" key="1">
    <citation type="submission" date="2012-01" db="EMBL/GenBank/DDBJ databases">
        <title>The Genome Sequence of Treponema denticola OTK.</title>
        <authorList>
            <consortium name="The Broad Institute Genome Sequencing Platform"/>
            <person name="Earl A."/>
            <person name="Ward D."/>
            <person name="Feldgarden M."/>
            <person name="Gevers D."/>
            <person name="Blanton J.M."/>
            <person name="Fenno C.J."/>
            <person name="Baranova O.V."/>
            <person name="Mathney J."/>
            <person name="Dewhirst F.E."/>
            <person name="Izard J."/>
            <person name="Young S.K."/>
            <person name="Zeng Q."/>
            <person name="Gargeya S."/>
            <person name="Fitzgerald M."/>
            <person name="Haas B."/>
            <person name="Abouelleil A."/>
            <person name="Alvarado L."/>
            <person name="Arachchi H.M."/>
            <person name="Berlin A."/>
            <person name="Chapman S.B."/>
            <person name="Gearin G."/>
            <person name="Goldberg J."/>
            <person name="Griggs A."/>
            <person name="Gujja S."/>
            <person name="Hansen M."/>
            <person name="Heiman D."/>
            <person name="Howarth C."/>
            <person name="Larimer J."/>
            <person name="Lui A."/>
            <person name="MacDonald P.J.P."/>
            <person name="McCowen C."/>
            <person name="Montmayeur A."/>
            <person name="Murphy C."/>
            <person name="Neiman D."/>
            <person name="Pearson M."/>
            <person name="Priest M."/>
            <person name="Roberts A."/>
            <person name="Saif S."/>
            <person name="Shea T."/>
            <person name="Sisk P."/>
            <person name="Stolte C."/>
            <person name="Sykes S."/>
            <person name="Wortman J."/>
            <person name="Nusbaum C."/>
            <person name="Birren B."/>
        </authorList>
    </citation>
    <scope>NUCLEOTIDE SEQUENCE [LARGE SCALE GENOMIC DNA]</scope>
    <source>
        <strain evidence="4">OTK</strain>
    </source>
</reference>
<feature type="domain" description="Bacterial repeat" evidence="3">
    <location>
        <begin position="351"/>
        <end position="425"/>
    </location>
</feature>
<evidence type="ECO:0000256" key="1">
    <source>
        <dbReference type="SAM" id="SignalP"/>
    </source>
</evidence>
<sequence length="793" mass="83557">MTKFKTKHKAHALKKTGAAALIIAATLTLALLFTACPNNAGGNAGNSGGGGNTPTPTGSYDAESGAGQVGNVKFTMKKIEAVTGGTIGHSDQAAGSPPNPEHTITLSQYYLGETEVTQELYQAVMGNNPSFHQGSGNQPAAGEVQAKRPVEQMSWYDAIAFCNALTQKTGLGDDACVYWVDGHVYNADDAGAKKEPEGRWSNKGFRLPTEAEWEWAAQGGTNRHKWAGTNDGSTLADYAWYGDNSGNKTHEARKKNVNASGFFDMSGNVNEWCWDKAGNLPNPLPADYAGPVEGTKRIRRGGSVIDGAGGPACAKRVGRPPVASIVTGIRVAYGVIHPAGVNYTVTFSVDGGNGTLKAEVDSTEIHSPAQVGLNKTIVFTASPHAGYMVDTWTITGGQLLAGGNPENTTAMVKITEPITVAVSFKLRPPTTYAVIFSAEGTPPNGSISAKYKTGGAAFTSGTAVAENTALVFTASPAAGYKVEKWTVNGAAVPGNITNTYEHTVTQPADIRVSFVSSVEIPDTFTLSNGAEYEVVDKTQRHVIMTKRESGSVGTVYTVAVTVEYSGITYILTGLSGQCISDFGGWGPLEAFALSGPSNFLSVEGGVLFDKHKTKLIRYPTGKADTPYTVPASVKVLGDSSFTDSHNLTSLILPDGLTTVEDFALHYCPNLQTVYIPSSLTSIGGYFLAFSKVEDVKIPEGVTELSYQFLDGCSALKTLELPASLTTPGWLFCGDCTKLQSVTCKAATPPQLGGRAFENVVLAGVTLKVPAASVSEYEGAPIWKDFKKPFVPLP</sequence>
<dbReference type="Gene3D" id="3.80.10.10">
    <property type="entry name" value="Ribonuclease Inhibitor"/>
    <property type="match status" value="1"/>
</dbReference>
<dbReference type="InterPro" id="IPR051043">
    <property type="entry name" value="Sulfatase_Mod_Factor_Kinase"/>
</dbReference>
<feature type="domain" description="Sulfatase-modifying factor enzyme-like" evidence="2">
    <location>
        <begin position="88"/>
        <end position="332"/>
    </location>
</feature>